<dbReference type="RefSeq" id="WP_083365609.1">
    <property type="nucleotide sequence ID" value="NZ_FNTB01000001.1"/>
</dbReference>
<dbReference type="PANTHER" id="PTHR16026:SF0">
    <property type="entry name" value="CARTILAGE ACIDIC PROTEIN 1"/>
    <property type="match status" value="1"/>
</dbReference>
<gene>
    <name evidence="3" type="ORF">SAMN05192540_1879</name>
</gene>
<evidence type="ECO:0000259" key="2">
    <source>
        <dbReference type="Pfam" id="PF07593"/>
    </source>
</evidence>
<feature type="domain" description="ASPIC/UnbV" evidence="2">
    <location>
        <begin position="547"/>
        <end position="611"/>
    </location>
</feature>
<sequence length="1123" mass="126927">MKFVLEFNRIKKMTKILILSLLPIMHSCSEQTNSNSKEIAVNKKETTKIFEKITSEHSAIDFSNNLIENVETYENVFNFDYFYNGAGVGVEDINNDGLLDIFFSGNQVDNKLYLNKGNFKFEDISSTAGININKKWCNGVTFVDINNDGWQDIYVSQGGPNNRSNRNNLLYINNQDLTFTESATEYGLNDPGISTQTAFFDYDNDGDLDCIVMNENELYGLDPISLLKTVNTTKESKYFNSSHFYKNVNGKYVDVTKEVGLENPIFGLGLCVSDINSDGYLDIYLSSDYYLPDAIYINNQKGKFTNQVNQLTQQISFYGMGLDIGDINNDNLQDIFVLDMASNDHFRAKTLMASMSTERFDFLTKTAGFQHQYMFNSLQLNQGKNHYSNISQLTGMASSDWSWSVLMSDYNNDGTKDVFITNGYRKYALDNDFQNKVYNAKIKYRGNIPINLKQQLYNEMPSESLSNLMYQNNGNLEFQEVSTEWGLNELTFSNGAAQADFDNDGDLDLVINNIDQQALVYKNNTVENQLGNFLKVTTSASTPESFAKVTISYAEKQQFNEIKRVRGYMSSQENAAHFGIGTTTVIDTVKVEWLSGKISYKYNIKANSFLTFSEDKAVVPNVKSSLAFNSFFSQKNATDFNLNYSHQETTYDDFEQEILLPYKQSNTGPFIAKADVNGDGKEDIYVGGGSRQTGTLFLQTENGFVKNPQQSFELDKEKEDAESVFFDFDNDDDLDLYVVSGGNEYGESSSYYADRLYINDGKGNFEKRDTPILQSFPKSGKSVTILDFDKDGDNDILVGNRIIPHNYPKFSASILYENDNGVLKNVTNTIAPELENFGLINSIITTDFNNDGWQDFIAVGEWTPVGMFENKNGKFERLASENSVLNTKGWWFKIKETDINNDGNKDYIVGNVGRNIKFTASEEKPFKIFATDFDNNGINDVVLSKKYHETYVPVRGRECSSQQMPFIKEKFSTYNDFAHATMEDIYGEKLKDAYTSEATDFNSIILVNQGNNTFEKVTLPNESQLFPTLAILLFDLNNDGFEDCVLSGNIYETEVETPRLDAITGLALISNGKDGYTTTSIGKTGMYLRGNVKSMESLKFNEKTIVVAGLNNDKLRTFELTKN</sequence>
<keyword evidence="1" id="KW-0732">Signal</keyword>
<dbReference type="InterPro" id="IPR011519">
    <property type="entry name" value="UnbV_ASPIC"/>
</dbReference>
<dbReference type="AlphaFoldDB" id="A0A1H4N8D6"/>
<dbReference type="OrthoDB" id="9816120at2"/>
<dbReference type="Pfam" id="PF13517">
    <property type="entry name" value="FG-GAP_3"/>
    <property type="match status" value="4"/>
</dbReference>
<reference evidence="3 4" key="1">
    <citation type="submission" date="2016-10" db="EMBL/GenBank/DDBJ databases">
        <authorList>
            <person name="de Groot N.N."/>
        </authorList>
    </citation>
    <scope>NUCLEOTIDE SEQUENCE [LARGE SCALE GENOMIC DNA]</scope>
    <source>
        <strain evidence="3 4">MAR_2009_71</strain>
    </source>
</reference>
<organism evidence="3 4">
    <name type="scientific">Maribacter dokdonensis</name>
    <dbReference type="NCBI Taxonomy" id="320912"/>
    <lineage>
        <taxon>Bacteria</taxon>
        <taxon>Pseudomonadati</taxon>
        <taxon>Bacteroidota</taxon>
        <taxon>Flavobacteriia</taxon>
        <taxon>Flavobacteriales</taxon>
        <taxon>Flavobacteriaceae</taxon>
        <taxon>Maribacter</taxon>
    </lineage>
</organism>
<dbReference type="InterPro" id="IPR028994">
    <property type="entry name" value="Integrin_alpha_N"/>
</dbReference>
<name>A0A1H4N8D6_9FLAO</name>
<dbReference type="Proteomes" id="UP000183038">
    <property type="component" value="Unassembled WGS sequence"/>
</dbReference>
<dbReference type="PANTHER" id="PTHR16026">
    <property type="entry name" value="CARTILAGE ACIDIC PROTEIN 1"/>
    <property type="match status" value="1"/>
</dbReference>
<proteinExistence type="predicted"/>
<dbReference type="EMBL" id="FNTB01000001">
    <property type="protein sequence ID" value="SEB91503.1"/>
    <property type="molecule type" value="Genomic_DNA"/>
</dbReference>
<dbReference type="InterPro" id="IPR027039">
    <property type="entry name" value="Crtac1"/>
</dbReference>
<evidence type="ECO:0000256" key="1">
    <source>
        <dbReference type="ARBA" id="ARBA00022729"/>
    </source>
</evidence>
<protein>
    <submittedName>
        <fullName evidence="3">Repeat domain-containing protein</fullName>
    </submittedName>
</protein>
<evidence type="ECO:0000313" key="4">
    <source>
        <dbReference type="Proteomes" id="UP000183038"/>
    </source>
</evidence>
<accession>A0A1H4N8D6</accession>
<dbReference type="Pfam" id="PF07593">
    <property type="entry name" value="UnbV_ASPIC"/>
    <property type="match status" value="1"/>
</dbReference>
<dbReference type="SUPFAM" id="SSF69318">
    <property type="entry name" value="Integrin alpha N-terminal domain"/>
    <property type="match status" value="3"/>
</dbReference>
<evidence type="ECO:0000313" key="3">
    <source>
        <dbReference type="EMBL" id="SEB91503.1"/>
    </source>
</evidence>
<dbReference type="Gene3D" id="2.130.10.130">
    <property type="entry name" value="Integrin alpha, N-terminal"/>
    <property type="match status" value="3"/>
</dbReference>
<dbReference type="InterPro" id="IPR013517">
    <property type="entry name" value="FG-GAP"/>
</dbReference>